<comment type="caution">
    <text evidence="2">The sequence shown here is derived from an EMBL/GenBank/DDBJ whole genome shotgun (WGS) entry which is preliminary data.</text>
</comment>
<dbReference type="RefSeq" id="WP_193120023.1">
    <property type="nucleotide sequence ID" value="NZ_JADBGI010000001.1"/>
</dbReference>
<dbReference type="Gene3D" id="3.10.180.10">
    <property type="entry name" value="2,3-Dihydroxybiphenyl 1,2-Dioxygenase, domain 1"/>
    <property type="match status" value="1"/>
</dbReference>
<protein>
    <submittedName>
        <fullName evidence="2">Glyoxalase/bleomycin resistance/dioxygenase family protein</fullName>
    </submittedName>
</protein>
<feature type="region of interest" description="Disordered" evidence="1">
    <location>
        <begin position="77"/>
        <end position="99"/>
    </location>
</feature>
<sequence length="99" mass="10533">MSHARLSLVVLYSEHLEECRAFYAALGLPLVPEKHGTGPDHYAAELGETVVELYPAGGRPTGRARIGLDVEGAAADPPLTPGRHLLTDPDGRTVDVLAH</sequence>
<reference evidence="2 3" key="1">
    <citation type="submission" date="2020-09" db="EMBL/GenBank/DDBJ databases">
        <title>Diversity and distribution of actinomycetes associated with coral in the coast of Hainan.</title>
        <authorList>
            <person name="Li F."/>
        </authorList>
    </citation>
    <scope>NUCLEOTIDE SEQUENCE [LARGE SCALE GENOMIC DNA]</scope>
    <source>
        <strain evidence="2 3">HNM0947</strain>
    </source>
</reference>
<evidence type="ECO:0000313" key="3">
    <source>
        <dbReference type="Proteomes" id="UP000806528"/>
    </source>
</evidence>
<accession>A0ABR9P0L8</accession>
<dbReference type="EMBL" id="JADBGI010000001">
    <property type="protein sequence ID" value="MBE2997376.1"/>
    <property type="molecule type" value="Genomic_DNA"/>
</dbReference>
<proteinExistence type="predicted"/>
<keyword evidence="3" id="KW-1185">Reference proteome</keyword>
<organism evidence="2 3">
    <name type="scientific">Nocardiopsis coralli</name>
    <dbReference type="NCBI Taxonomy" id="2772213"/>
    <lineage>
        <taxon>Bacteria</taxon>
        <taxon>Bacillati</taxon>
        <taxon>Actinomycetota</taxon>
        <taxon>Actinomycetes</taxon>
        <taxon>Streptosporangiales</taxon>
        <taxon>Nocardiopsidaceae</taxon>
        <taxon>Nocardiopsis</taxon>
    </lineage>
</organism>
<evidence type="ECO:0000256" key="1">
    <source>
        <dbReference type="SAM" id="MobiDB-lite"/>
    </source>
</evidence>
<feature type="compositionally biased region" description="Basic and acidic residues" evidence="1">
    <location>
        <begin position="85"/>
        <end position="99"/>
    </location>
</feature>
<dbReference type="Proteomes" id="UP000806528">
    <property type="component" value="Unassembled WGS sequence"/>
</dbReference>
<dbReference type="InterPro" id="IPR029068">
    <property type="entry name" value="Glyas_Bleomycin-R_OHBP_Dase"/>
</dbReference>
<evidence type="ECO:0000313" key="2">
    <source>
        <dbReference type="EMBL" id="MBE2997376.1"/>
    </source>
</evidence>
<gene>
    <name evidence="2" type="ORF">IDM40_01470</name>
</gene>
<dbReference type="SUPFAM" id="SSF54593">
    <property type="entry name" value="Glyoxalase/Bleomycin resistance protein/Dihydroxybiphenyl dioxygenase"/>
    <property type="match status" value="1"/>
</dbReference>
<name>A0ABR9P0L8_9ACTN</name>